<feature type="compositionally biased region" description="Basic residues" evidence="1">
    <location>
        <begin position="159"/>
        <end position="171"/>
    </location>
</feature>
<evidence type="ECO:0000313" key="5">
    <source>
        <dbReference type="WBParaSite" id="HNAJ_0000091401-mRNA-1"/>
    </source>
</evidence>
<dbReference type="AlphaFoldDB" id="A0A0R3T1Y2"/>
<evidence type="ECO:0000256" key="1">
    <source>
        <dbReference type="SAM" id="MobiDB-lite"/>
    </source>
</evidence>
<gene>
    <name evidence="3" type="ORF">HNAJ_LOCUS914</name>
</gene>
<organism evidence="5">
    <name type="scientific">Rodentolepis nana</name>
    <name type="common">Dwarf tapeworm</name>
    <name type="synonym">Hymenolepis nana</name>
    <dbReference type="NCBI Taxonomy" id="102285"/>
    <lineage>
        <taxon>Eukaryota</taxon>
        <taxon>Metazoa</taxon>
        <taxon>Spiralia</taxon>
        <taxon>Lophotrochozoa</taxon>
        <taxon>Platyhelminthes</taxon>
        <taxon>Cestoda</taxon>
        <taxon>Eucestoda</taxon>
        <taxon>Cyclophyllidea</taxon>
        <taxon>Hymenolepididae</taxon>
        <taxon>Rodentolepis</taxon>
    </lineage>
</organism>
<protein>
    <submittedName>
        <fullName evidence="5">DNA ligase 1-like</fullName>
    </submittedName>
</protein>
<sequence>MLVSFLIFFILEEFCGDARIPTSFNLLISFKYNCPADNRHSSFCDNSSRADGGSNSTKDFKTLSLKFPGRLDFGQLDTSSSFWTDTCERRGDLSRVQDQMELPSNEDSSSVFLTPKKKPKILFEELEDEEGESKENAHVALPTKTAPIKETKPSPPKASKSKVVKPRKPKVAPKVQLKNQPSILGYFNPKSS</sequence>
<dbReference type="WBParaSite" id="HNAJ_0000091401-mRNA-1">
    <property type="protein sequence ID" value="HNAJ_0000091401-mRNA-1"/>
    <property type="gene ID" value="HNAJ_0000091401"/>
</dbReference>
<evidence type="ECO:0000313" key="3">
    <source>
        <dbReference type="EMBL" id="VDN96773.1"/>
    </source>
</evidence>
<feature type="region of interest" description="Disordered" evidence="1">
    <location>
        <begin position="127"/>
        <end position="192"/>
    </location>
</feature>
<keyword evidence="2" id="KW-0732">Signal</keyword>
<feature type="signal peptide" evidence="2">
    <location>
        <begin position="1"/>
        <end position="18"/>
    </location>
</feature>
<evidence type="ECO:0000313" key="4">
    <source>
        <dbReference type="Proteomes" id="UP000278807"/>
    </source>
</evidence>
<accession>A0A0R3T1Y2</accession>
<reference evidence="3 4" key="2">
    <citation type="submission" date="2018-11" db="EMBL/GenBank/DDBJ databases">
        <authorList>
            <consortium name="Pathogen Informatics"/>
        </authorList>
    </citation>
    <scope>NUCLEOTIDE SEQUENCE [LARGE SCALE GENOMIC DNA]</scope>
</reference>
<name>A0A0R3T1Y2_RODNA</name>
<dbReference type="Proteomes" id="UP000278807">
    <property type="component" value="Unassembled WGS sequence"/>
</dbReference>
<feature type="chain" id="PRO_5043131594" evidence="2">
    <location>
        <begin position="19"/>
        <end position="192"/>
    </location>
</feature>
<dbReference type="EMBL" id="UZAE01000304">
    <property type="protein sequence ID" value="VDN96773.1"/>
    <property type="molecule type" value="Genomic_DNA"/>
</dbReference>
<evidence type="ECO:0000256" key="2">
    <source>
        <dbReference type="SAM" id="SignalP"/>
    </source>
</evidence>
<proteinExistence type="predicted"/>
<reference evidence="5" key="1">
    <citation type="submission" date="2017-02" db="UniProtKB">
        <authorList>
            <consortium name="WormBaseParasite"/>
        </authorList>
    </citation>
    <scope>IDENTIFICATION</scope>
</reference>
<keyword evidence="4" id="KW-1185">Reference proteome</keyword>